<evidence type="ECO:0000313" key="2">
    <source>
        <dbReference type="Proteomes" id="UP001419268"/>
    </source>
</evidence>
<accession>A0AAP0IAZ8</accession>
<organism evidence="1 2">
    <name type="scientific">Stephania cephalantha</name>
    <dbReference type="NCBI Taxonomy" id="152367"/>
    <lineage>
        <taxon>Eukaryota</taxon>
        <taxon>Viridiplantae</taxon>
        <taxon>Streptophyta</taxon>
        <taxon>Embryophyta</taxon>
        <taxon>Tracheophyta</taxon>
        <taxon>Spermatophyta</taxon>
        <taxon>Magnoliopsida</taxon>
        <taxon>Ranunculales</taxon>
        <taxon>Menispermaceae</taxon>
        <taxon>Menispermoideae</taxon>
        <taxon>Cissampelideae</taxon>
        <taxon>Stephania</taxon>
    </lineage>
</organism>
<protein>
    <submittedName>
        <fullName evidence="1">Uncharacterized protein</fullName>
    </submittedName>
</protein>
<evidence type="ECO:0000313" key="1">
    <source>
        <dbReference type="EMBL" id="KAK9111965.1"/>
    </source>
</evidence>
<keyword evidence="2" id="KW-1185">Reference proteome</keyword>
<dbReference type="EMBL" id="JBBNAG010000008">
    <property type="protein sequence ID" value="KAK9111965.1"/>
    <property type="molecule type" value="Genomic_DNA"/>
</dbReference>
<gene>
    <name evidence="1" type="ORF">Scep_019484</name>
</gene>
<sequence length="79" mass="8693">MGGGAKLFSRFDSGDWSGAPVSLCTTLLKFLECTLYTFGGTTSFFHGLAIGLRTELTGFLMSFFSSRMYVIFIIEAEEL</sequence>
<dbReference type="Proteomes" id="UP001419268">
    <property type="component" value="Unassembled WGS sequence"/>
</dbReference>
<proteinExistence type="predicted"/>
<comment type="caution">
    <text evidence="1">The sequence shown here is derived from an EMBL/GenBank/DDBJ whole genome shotgun (WGS) entry which is preliminary data.</text>
</comment>
<dbReference type="AlphaFoldDB" id="A0AAP0IAZ8"/>
<reference evidence="1 2" key="1">
    <citation type="submission" date="2024-01" db="EMBL/GenBank/DDBJ databases">
        <title>Genome assemblies of Stephania.</title>
        <authorList>
            <person name="Yang L."/>
        </authorList>
    </citation>
    <scope>NUCLEOTIDE SEQUENCE [LARGE SCALE GENOMIC DNA]</scope>
    <source>
        <strain evidence="1">JXDWG</strain>
        <tissue evidence="1">Leaf</tissue>
    </source>
</reference>
<name>A0AAP0IAZ8_9MAGN</name>